<reference evidence="1 2" key="1">
    <citation type="submission" date="2019-12" db="EMBL/GenBank/DDBJ databases">
        <title>Isolation of novel and strongly lytic Klebsiella pneumoniae phages in Valencia (Spain).</title>
        <authorList>
            <person name="Domingo-Calap P."/>
            <person name="Beamud B."/>
            <person name="Vienne J."/>
            <person name="Gonzalez-Candelas F."/>
            <person name="Sanjuan R."/>
        </authorList>
    </citation>
    <scope>NUCLEOTIDE SEQUENCE [LARGE SCALE GENOMIC DNA]</scope>
</reference>
<dbReference type="Proteomes" id="UP000435037">
    <property type="component" value="Segment"/>
</dbReference>
<dbReference type="EMBL" id="MN794003">
    <property type="protein sequence ID" value="QGZ00904.1"/>
    <property type="molecule type" value="Genomic_DNA"/>
</dbReference>
<proteinExistence type="predicted"/>
<keyword evidence="2" id="KW-1185">Reference proteome</keyword>
<evidence type="ECO:0000313" key="1">
    <source>
        <dbReference type="EMBL" id="QGZ00904.1"/>
    </source>
</evidence>
<sequence>MKAKHIKITVPIYGNEVFITSEAEECTRLAKKHCGVEIGRDGYRANGMVVCSNDTQIIWLPAQTGLRTIVHECTHVAMNMCHYKGLLIDTSNQEPFTYLMGYLVYEVERAHKRLNDDNQYNAH</sequence>
<accession>A0A6B9I814</accession>
<evidence type="ECO:0000313" key="2">
    <source>
        <dbReference type="Proteomes" id="UP000435037"/>
    </source>
</evidence>
<organism evidence="1 2">
    <name type="scientific">Klebsiella phage VLC4</name>
    <dbReference type="NCBI Taxonomy" id="2686207"/>
    <lineage>
        <taxon>Viruses</taxon>
        <taxon>Duplodnaviria</taxon>
        <taxon>Heunggongvirae</taxon>
        <taxon>Uroviricota</taxon>
        <taxon>Caudoviricetes</taxon>
        <taxon>Autographivirales</taxon>
        <taxon>Autoscriptoviridae</taxon>
        <taxon>Slopekvirinae</taxon>
        <taxon>Drulisvirus</taxon>
        <taxon>Drulisvirus VLC4</taxon>
    </lineage>
</organism>
<name>A0A6B9I814_9CAUD</name>
<protein>
    <submittedName>
        <fullName evidence="1">Uncharacterized protein</fullName>
    </submittedName>
</protein>